<comment type="similarity">
    <text evidence="2">Belongs to the GMC oxidoreductase family.</text>
</comment>
<dbReference type="GO" id="GO:0016614">
    <property type="term" value="F:oxidoreductase activity, acting on CH-OH group of donors"/>
    <property type="evidence" value="ECO:0007669"/>
    <property type="project" value="InterPro"/>
</dbReference>
<keyword evidence="7" id="KW-1185">Reference proteome</keyword>
<dbReference type="InterPro" id="IPR025568">
    <property type="entry name" value="DUF4334"/>
</dbReference>
<dbReference type="Gene3D" id="3.30.560.10">
    <property type="entry name" value="Glucose Oxidase, domain 3"/>
    <property type="match status" value="1"/>
</dbReference>
<dbReference type="InterPro" id="IPR025951">
    <property type="entry name" value="GXWXG_dom"/>
</dbReference>
<dbReference type="InterPro" id="IPR036188">
    <property type="entry name" value="FAD/NAD-bd_sf"/>
</dbReference>
<dbReference type="Pfam" id="PF05199">
    <property type="entry name" value="GMC_oxred_C"/>
    <property type="match status" value="1"/>
</dbReference>
<dbReference type="PROSITE" id="PS00624">
    <property type="entry name" value="GMC_OXRED_2"/>
    <property type="match status" value="1"/>
</dbReference>
<evidence type="ECO:0000259" key="5">
    <source>
        <dbReference type="PROSITE" id="PS00624"/>
    </source>
</evidence>
<evidence type="ECO:0000256" key="1">
    <source>
        <dbReference type="ARBA" id="ARBA00001974"/>
    </source>
</evidence>
<dbReference type="Proteomes" id="UP000308697">
    <property type="component" value="Unassembled WGS sequence"/>
</dbReference>
<dbReference type="RefSeq" id="WP_136740469.1">
    <property type="nucleotide sequence ID" value="NZ_SUMB01000004.1"/>
</dbReference>
<dbReference type="InterPro" id="IPR000172">
    <property type="entry name" value="GMC_OxRdtase_N"/>
</dbReference>
<dbReference type="InterPro" id="IPR007867">
    <property type="entry name" value="GMC_OxRtase_C"/>
</dbReference>
<gene>
    <name evidence="6" type="ORF">FCH28_15685</name>
</gene>
<evidence type="ECO:0000256" key="2">
    <source>
        <dbReference type="ARBA" id="ARBA00010790"/>
    </source>
</evidence>
<dbReference type="SUPFAM" id="SSF51905">
    <property type="entry name" value="FAD/NAD(P)-binding domain"/>
    <property type="match status" value="1"/>
</dbReference>
<evidence type="ECO:0000313" key="6">
    <source>
        <dbReference type="EMBL" id="TJZ54545.1"/>
    </source>
</evidence>
<evidence type="ECO:0000256" key="4">
    <source>
        <dbReference type="ARBA" id="ARBA00022827"/>
    </source>
</evidence>
<protein>
    <submittedName>
        <fullName evidence="6">DUF4334 domain-containing protein</fullName>
    </submittedName>
</protein>
<comment type="caution">
    <text evidence="6">The sequence shown here is derived from an EMBL/GenBank/DDBJ whole genome shotgun (WGS) entry which is preliminary data.</text>
</comment>
<keyword evidence="4" id="KW-0274">FAD</keyword>
<dbReference type="PANTHER" id="PTHR11552:SF147">
    <property type="entry name" value="CHOLINE DEHYDROGENASE, MITOCHONDRIAL"/>
    <property type="match status" value="1"/>
</dbReference>
<comment type="cofactor">
    <cofactor evidence="1">
        <name>FAD</name>
        <dbReference type="ChEBI" id="CHEBI:57692"/>
    </cofactor>
</comment>
<dbReference type="Pfam" id="PF14232">
    <property type="entry name" value="DUF4334"/>
    <property type="match status" value="1"/>
</dbReference>
<reference evidence="6 7" key="1">
    <citation type="submission" date="2019-04" db="EMBL/GenBank/DDBJ databases">
        <title>Streptomyces piniterrae sp. nov., a heliquinomycin-producing actinomycete isolated from rhizosphere soil of Pinus yunnanensis.</title>
        <authorList>
            <person name="Zhuang X."/>
            <person name="Zhao J."/>
        </authorList>
    </citation>
    <scope>NUCLEOTIDE SEQUENCE [LARGE SCALE GENOMIC DNA]</scope>
    <source>
        <strain evidence="7">jys28</strain>
    </source>
</reference>
<keyword evidence="3" id="KW-0285">Flavoprotein</keyword>
<organism evidence="6 7">
    <name type="scientific">Streptomyces piniterrae</name>
    <dbReference type="NCBI Taxonomy" id="2571125"/>
    <lineage>
        <taxon>Bacteria</taxon>
        <taxon>Bacillati</taxon>
        <taxon>Actinomycetota</taxon>
        <taxon>Actinomycetes</taxon>
        <taxon>Kitasatosporales</taxon>
        <taxon>Streptomycetaceae</taxon>
        <taxon>Streptomyces</taxon>
    </lineage>
</organism>
<accession>A0A4U0NJR0</accession>
<feature type="domain" description="Glucose-methanol-choline oxidoreductase N-terminal" evidence="5">
    <location>
        <begin position="252"/>
        <end position="266"/>
    </location>
</feature>
<dbReference type="OrthoDB" id="9785276at2"/>
<dbReference type="AlphaFoldDB" id="A0A4U0NJR0"/>
<dbReference type="Gene3D" id="3.50.50.60">
    <property type="entry name" value="FAD/NAD(P)-binding domain"/>
    <property type="match status" value="1"/>
</dbReference>
<dbReference type="PANTHER" id="PTHR11552">
    <property type="entry name" value="GLUCOSE-METHANOL-CHOLINE GMC OXIDOREDUCTASE"/>
    <property type="match status" value="1"/>
</dbReference>
<dbReference type="InterPro" id="IPR012132">
    <property type="entry name" value="GMC_OxRdtase"/>
</dbReference>
<dbReference type="EMBL" id="SUMB01000004">
    <property type="protein sequence ID" value="TJZ54545.1"/>
    <property type="molecule type" value="Genomic_DNA"/>
</dbReference>
<dbReference type="Gene3D" id="2.40.128.580">
    <property type="entry name" value="GXWXG domain"/>
    <property type="match status" value="1"/>
</dbReference>
<evidence type="ECO:0000313" key="7">
    <source>
        <dbReference type="Proteomes" id="UP000308697"/>
    </source>
</evidence>
<dbReference type="SUPFAM" id="SSF54373">
    <property type="entry name" value="FAD-linked reductases, C-terminal domain"/>
    <property type="match status" value="1"/>
</dbReference>
<dbReference type="Pfam" id="PF00732">
    <property type="entry name" value="GMC_oxred_N"/>
    <property type="match status" value="1"/>
</dbReference>
<dbReference type="GO" id="GO:0050660">
    <property type="term" value="F:flavin adenine dinucleotide binding"/>
    <property type="evidence" value="ECO:0007669"/>
    <property type="project" value="InterPro"/>
</dbReference>
<name>A0A4U0NJR0_9ACTN</name>
<evidence type="ECO:0000256" key="3">
    <source>
        <dbReference type="ARBA" id="ARBA00022630"/>
    </source>
</evidence>
<dbReference type="Pfam" id="PF14231">
    <property type="entry name" value="GXWXG"/>
    <property type="match status" value="1"/>
</dbReference>
<proteinExistence type="inferred from homology"/>
<sequence>MTWYDYIVVGAGSAGCVLAARLSEDPRVNVALIEAGGPDTAREIHVPAAYGRLVQSSYDWNLWSEPEPGLAGRRLPLTRGLVLGGCSSQNGMIYIRGNRQDYDGYAADGAEGWSYDDVLPYFRRSEDNERGKDAYHGTGGPLSVSDGRSRHPLADAFLDACAQAGHRANPDFNGACQDGTGRYQLTQRDGRRCSSAVGFLRPALARPNLSVLTEALVLHIVVQRGRATGVRIKRGGQEFTVAAAQEVIVCAGTYNSPHLLLLSGIGPAADLARLDIETHQDLPVGRGLQDHLAVPLVWRTREQTLHSQSTPHAMATAWSEGRGPMTSNGSESGGFFRSAAEQPAPDLQLYLSHSMFHEDGLGDVHTDAYTVLTSSISPVSRGRVTLRSAAPDHKPRIHTNFLASEGEMKTAVDGIRLALGIARRPALLARGGRPHLAPESDADGDVEEFVRRTGCSTYHPTSTCAIGSVVDAQLRVLGVEGLRVADASVLPSVPRGNTNAAAIMIAEKAADLIRGHGLPPVSSAADAMPLSGRPQKAGKAGGKNTALARRRLMDLAESHARAEPEELDELWEELECVRPEQILGTWRGSPLNTGHSAERRLRALRWYGKTFNSPDDVQPLICRDEHGRLYSETDASGGGGRLQMLPFRNDVTTALVYDAKPVIDYFKKADHDTLMGLMTGGNEPSDNGRNFYFVLQRPC</sequence>